<dbReference type="SUPFAM" id="SSF160631">
    <property type="entry name" value="SMI1/KNR4-like"/>
    <property type="match status" value="1"/>
</dbReference>
<dbReference type="RefSeq" id="WP_036109313.1">
    <property type="nucleotide sequence ID" value="NZ_JAJA02000003.1"/>
</dbReference>
<dbReference type="EMBL" id="JAJA02000003">
    <property type="protein sequence ID" value="KWS02093.1"/>
    <property type="molecule type" value="Genomic_DNA"/>
</dbReference>
<evidence type="ECO:0000313" key="1">
    <source>
        <dbReference type="EMBL" id="KWS02093.1"/>
    </source>
</evidence>
<name>A0A125TZK9_9GAMM</name>
<evidence type="ECO:0008006" key="3">
    <source>
        <dbReference type="Google" id="ProtNLM"/>
    </source>
</evidence>
<dbReference type="AlphaFoldDB" id="A0A125TZK9"/>
<accession>A0A125TZK9</accession>
<dbReference type="Gene3D" id="3.40.1580.10">
    <property type="entry name" value="SMI1/KNR4-like"/>
    <property type="match status" value="1"/>
</dbReference>
<protein>
    <recommendedName>
        <fullName evidence="3">Knr4/Smi1-like domain-containing protein</fullName>
    </recommendedName>
</protein>
<sequence>MRPDESWAAVERWLGAPIATPLREAIARHGGDEIGAVRLYAIDELIERNQCYETQVYCPGYLTVGDDGGGRAILVHAALTPSTVFVVGHGSMSEDDFVAVGDDLASWLGAGCPLD</sequence>
<dbReference type="Proteomes" id="UP000023435">
    <property type="component" value="Unassembled WGS sequence"/>
</dbReference>
<evidence type="ECO:0000313" key="2">
    <source>
        <dbReference type="Proteomes" id="UP000023435"/>
    </source>
</evidence>
<reference evidence="1 2" key="1">
    <citation type="journal article" date="2014" name="Genome Announc.">
        <title>Draft Genome Sequence of Lysobacter capsici AZ78, a Bacterium Antagonistic to Plant-Pathogenic Oomycetes.</title>
        <authorList>
            <person name="Puopolo G."/>
            <person name="Sonego P."/>
            <person name="Engelen K."/>
            <person name="Pertot I."/>
        </authorList>
    </citation>
    <scope>NUCLEOTIDE SEQUENCE [LARGE SCALE GENOMIC DNA]</scope>
    <source>
        <strain evidence="1 2">AZ78</strain>
    </source>
</reference>
<dbReference type="OrthoDB" id="1739659at2"/>
<proteinExistence type="predicted"/>
<organism evidence="1 2">
    <name type="scientific">Lysobacter capsici AZ78</name>
    <dbReference type="NCBI Taxonomy" id="1444315"/>
    <lineage>
        <taxon>Bacteria</taxon>
        <taxon>Pseudomonadati</taxon>
        <taxon>Pseudomonadota</taxon>
        <taxon>Gammaproteobacteria</taxon>
        <taxon>Lysobacterales</taxon>
        <taxon>Lysobacteraceae</taxon>
        <taxon>Lysobacter</taxon>
    </lineage>
</organism>
<gene>
    <name evidence="1" type="ORF">AZ78_5226</name>
</gene>
<dbReference type="InterPro" id="IPR037883">
    <property type="entry name" value="Knr4/Smi1-like_sf"/>
</dbReference>
<comment type="caution">
    <text evidence="1">The sequence shown here is derived from an EMBL/GenBank/DDBJ whole genome shotgun (WGS) entry which is preliminary data.</text>
</comment>
<keyword evidence="2" id="KW-1185">Reference proteome</keyword>